<dbReference type="EMBL" id="JAANIC010006798">
    <property type="protein sequence ID" value="KAG5328198.1"/>
    <property type="molecule type" value="Genomic_DNA"/>
</dbReference>
<organism evidence="2 3">
    <name type="scientific">Acromyrmex charruanus</name>
    <dbReference type="NCBI Taxonomy" id="2715315"/>
    <lineage>
        <taxon>Eukaryota</taxon>
        <taxon>Metazoa</taxon>
        <taxon>Ecdysozoa</taxon>
        <taxon>Arthropoda</taxon>
        <taxon>Hexapoda</taxon>
        <taxon>Insecta</taxon>
        <taxon>Pterygota</taxon>
        <taxon>Neoptera</taxon>
        <taxon>Endopterygota</taxon>
        <taxon>Hymenoptera</taxon>
        <taxon>Apocrita</taxon>
        <taxon>Aculeata</taxon>
        <taxon>Formicoidea</taxon>
        <taxon>Formicidae</taxon>
        <taxon>Myrmicinae</taxon>
        <taxon>Acromyrmex</taxon>
    </lineage>
</organism>
<feature type="region of interest" description="Disordered" evidence="1">
    <location>
        <begin position="155"/>
        <end position="182"/>
    </location>
</feature>
<dbReference type="AlphaFoldDB" id="A0A836F858"/>
<feature type="non-terminal residue" evidence="2">
    <location>
        <position position="1"/>
    </location>
</feature>
<feature type="compositionally biased region" description="Basic and acidic residues" evidence="1">
    <location>
        <begin position="159"/>
        <end position="182"/>
    </location>
</feature>
<evidence type="ECO:0000313" key="2">
    <source>
        <dbReference type="EMBL" id="KAG5328198.1"/>
    </source>
</evidence>
<dbReference type="Proteomes" id="UP000669903">
    <property type="component" value="Unassembled WGS sequence"/>
</dbReference>
<reference evidence="2" key="1">
    <citation type="submission" date="2020-03" db="EMBL/GenBank/DDBJ databases">
        <title>Relaxed selection underlies rapid genomic changes in the transitions from sociality to social parasitism in ants.</title>
        <authorList>
            <person name="Bi X."/>
        </authorList>
    </citation>
    <scope>NUCLEOTIDE SEQUENCE</scope>
    <source>
        <strain evidence="2">BGI-DK2014a</strain>
        <tissue evidence="2">Whole body</tissue>
    </source>
</reference>
<sequence>MHERLLQTVESGERVLPWGSLFRAIDFHPPPTISPPNATGDRCAFLTYYSRDSAISAQNALHEKRTLPGMTFICCRSAKSPPRRPRKKLQCGAKSVRSDSNIVDDVSPGILTDDRRDDLVPYIMSTRQGYRVSKNIARHSVRAAEGGSNTCIVLTGVPEESRKDATIEERKEPTRAKTRERR</sequence>
<feature type="non-terminal residue" evidence="2">
    <location>
        <position position="182"/>
    </location>
</feature>
<comment type="caution">
    <text evidence="2">The sequence shown here is derived from an EMBL/GenBank/DDBJ whole genome shotgun (WGS) entry which is preliminary data.</text>
</comment>
<evidence type="ECO:0000256" key="1">
    <source>
        <dbReference type="SAM" id="MobiDB-lite"/>
    </source>
</evidence>
<name>A0A836F858_9HYME</name>
<keyword evidence="3" id="KW-1185">Reference proteome</keyword>
<gene>
    <name evidence="2" type="primary">Celf5_1</name>
    <name evidence="2" type="ORF">G6Z76_0013741</name>
</gene>
<evidence type="ECO:0000313" key="3">
    <source>
        <dbReference type="Proteomes" id="UP000669903"/>
    </source>
</evidence>
<proteinExistence type="predicted"/>
<protein>
    <submittedName>
        <fullName evidence="2">CELF5 protein</fullName>
    </submittedName>
</protein>
<accession>A0A836F858</accession>